<dbReference type="Proteomes" id="UP000272528">
    <property type="component" value="Chromosome"/>
</dbReference>
<accession>A0A3Q8X9U5</accession>
<protein>
    <recommendedName>
        <fullName evidence="3">SMI1/KNR4 family protein</fullName>
    </recommendedName>
</protein>
<keyword evidence="2" id="KW-1185">Reference proteome</keyword>
<evidence type="ECO:0008006" key="3">
    <source>
        <dbReference type="Google" id="ProtNLM"/>
    </source>
</evidence>
<gene>
    <name evidence="1" type="ORF">EJC50_25275</name>
</gene>
<dbReference type="EMBL" id="CP034437">
    <property type="protein sequence ID" value="AZN42631.1"/>
    <property type="molecule type" value="Genomic_DNA"/>
</dbReference>
<proteinExistence type="predicted"/>
<dbReference type="AlphaFoldDB" id="A0A3Q8X9U5"/>
<reference evidence="2" key="1">
    <citation type="submission" date="2018-12" db="EMBL/GenBank/DDBJ databases">
        <title>Genome sequence of Peanibacillus sp.</title>
        <authorList>
            <person name="Subramani G."/>
            <person name="Srinivasan S."/>
            <person name="Kim M.K."/>
        </authorList>
    </citation>
    <scope>NUCLEOTIDE SEQUENCE [LARGE SCALE GENOMIC DNA]</scope>
    <source>
        <strain evidence="2">18JY67-1</strain>
    </source>
</reference>
<dbReference type="OrthoDB" id="264488at2"/>
<organism evidence="1 2">
    <name type="scientific">Paenibacillus albus</name>
    <dbReference type="NCBI Taxonomy" id="2495582"/>
    <lineage>
        <taxon>Bacteria</taxon>
        <taxon>Bacillati</taxon>
        <taxon>Bacillota</taxon>
        <taxon>Bacilli</taxon>
        <taxon>Bacillales</taxon>
        <taxon>Paenibacillaceae</taxon>
        <taxon>Paenibacillus</taxon>
    </lineage>
</organism>
<evidence type="ECO:0000313" key="2">
    <source>
        <dbReference type="Proteomes" id="UP000272528"/>
    </source>
</evidence>
<dbReference type="KEGG" id="palb:EJC50_25275"/>
<evidence type="ECO:0000313" key="1">
    <source>
        <dbReference type="EMBL" id="AZN42631.1"/>
    </source>
</evidence>
<name>A0A3Q8X9U5_9BACL</name>
<dbReference type="RefSeq" id="WP_126018528.1">
    <property type="nucleotide sequence ID" value="NZ_CP034437.1"/>
</dbReference>
<sequence length="190" mass="22378">MLKEYEVPETLQRLFQIDEQLKTKYGESFEFLGASLCFEEEGYDCTPDEAIVFLWTGADGDHFAFLTDGVTVDSLEDAPILFIQPMDFDDPYKPVARNLKEFLALYVQLKELYLFEWLPSYKTEEEFVQHYKDNFEDGILENEEEQKSVISAIEQHIQLPEIVGVFAYIQELKELFQQRLQDLQEKYVLD</sequence>